<keyword evidence="7 8" id="KW-0413">Isomerase</keyword>
<accession>A0A1H9N8N4</accession>
<dbReference type="UniPathway" id="UPA00138"/>
<dbReference type="InterPro" id="IPR022896">
    <property type="entry name" value="TrioseP_Isoase_bac/euk"/>
</dbReference>
<comment type="similarity">
    <text evidence="3 8 9">Belongs to the triosephosphate isomerase family.</text>
</comment>
<dbReference type="OrthoDB" id="9809429at2"/>
<dbReference type="GO" id="GO:0005829">
    <property type="term" value="C:cytosol"/>
    <property type="evidence" value="ECO:0007669"/>
    <property type="project" value="TreeGrafter"/>
</dbReference>
<evidence type="ECO:0000256" key="5">
    <source>
        <dbReference type="ARBA" id="ARBA00022490"/>
    </source>
</evidence>
<proteinExistence type="inferred from homology"/>
<evidence type="ECO:0000313" key="10">
    <source>
        <dbReference type="EMBL" id="SER32346.1"/>
    </source>
</evidence>
<evidence type="ECO:0000313" key="11">
    <source>
        <dbReference type="Proteomes" id="UP000199647"/>
    </source>
</evidence>
<dbReference type="GO" id="GO:0019563">
    <property type="term" value="P:glycerol catabolic process"/>
    <property type="evidence" value="ECO:0007669"/>
    <property type="project" value="TreeGrafter"/>
</dbReference>
<dbReference type="Pfam" id="PF00121">
    <property type="entry name" value="TIM"/>
    <property type="match status" value="1"/>
</dbReference>
<dbReference type="InterPro" id="IPR000652">
    <property type="entry name" value="Triosephosphate_isomerase"/>
</dbReference>
<dbReference type="RefSeq" id="WP_092498759.1">
    <property type="nucleotide sequence ID" value="NZ_FOFG01000015.1"/>
</dbReference>
<evidence type="ECO:0000256" key="1">
    <source>
        <dbReference type="ARBA" id="ARBA00000148"/>
    </source>
</evidence>
<evidence type="ECO:0000256" key="7">
    <source>
        <dbReference type="ARBA" id="ARBA00023235"/>
    </source>
</evidence>
<dbReference type="PANTHER" id="PTHR21139">
    <property type="entry name" value="TRIOSEPHOSPHATE ISOMERASE"/>
    <property type="match status" value="1"/>
</dbReference>
<dbReference type="Proteomes" id="UP000199647">
    <property type="component" value="Unassembled WGS sequence"/>
</dbReference>
<dbReference type="EC" id="5.3.1.1" evidence="8 9"/>
<comment type="pathway">
    <text evidence="8 9">Carbohydrate biosynthesis; gluconeogenesis.</text>
</comment>
<evidence type="ECO:0000256" key="6">
    <source>
        <dbReference type="ARBA" id="ARBA00023152"/>
    </source>
</evidence>
<organism evidence="10 11">
    <name type="scientific">Faunimonas pinastri</name>
    <dbReference type="NCBI Taxonomy" id="1855383"/>
    <lineage>
        <taxon>Bacteria</taxon>
        <taxon>Pseudomonadati</taxon>
        <taxon>Pseudomonadota</taxon>
        <taxon>Alphaproteobacteria</taxon>
        <taxon>Hyphomicrobiales</taxon>
        <taxon>Afifellaceae</taxon>
        <taxon>Faunimonas</taxon>
    </lineage>
</organism>
<comment type="pathway">
    <text evidence="2">Carbohydrate metabolism.</text>
</comment>
<dbReference type="AlphaFoldDB" id="A0A1H9N8N4"/>
<feature type="active site" description="Proton acceptor" evidence="8">
    <location>
        <position position="163"/>
    </location>
</feature>
<dbReference type="PANTHER" id="PTHR21139:SF42">
    <property type="entry name" value="TRIOSEPHOSPHATE ISOMERASE"/>
    <property type="match status" value="1"/>
</dbReference>
<comment type="subunit">
    <text evidence="8 9">Homodimer.</text>
</comment>
<dbReference type="InterPro" id="IPR013785">
    <property type="entry name" value="Aldolase_TIM"/>
</dbReference>
<evidence type="ECO:0000256" key="2">
    <source>
        <dbReference type="ARBA" id="ARBA00005007"/>
    </source>
</evidence>
<evidence type="ECO:0000256" key="3">
    <source>
        <dbReference type="ARBA" id="ARBA00007422"/>
    </source>
</evidence>
<dbReference type="GO" id="GO:0006094">
    <property type="term" value="P:gluconeogenesis"/>
    <property type="evidence" value="ECO:0007669"/>
    <property type="project" value="UniProtKB-UniRule"/>
</dbReference>
<feature type="binding site" evidence="8">
    <location>
        <position position="208"/>
    </location>
    <ligand>
        <name>substrate</name>
    </ligand>
</feature>
<dbReference type="EMBL" id="FOFG01000015">
    <property type="protein sequence ID" value="SER32346.1"/>
    <property type="molecule type" value="Genomic_DNA"/>
</dbReference>
<feature type="active site" description="Electrophile" evidence="8">
    <location>
        <position position="94"/>
    </location>
</feature>
<gene>
    <name evidence="8" type="primary">tpiA</name>
    <name evidence="10" type="ORF">SAMN05216548_11542</name>
</gene>
<reference evidence="10 11" key="1">
    <citation type="submission" date="2016-10" db="EMBL/GenBank/DDBJ databases">
        <authorList>
            <person name="de Groot N.N."/>
        </authorList>
    </citation>
    <scope>NUCLEOTIDE SEQUENCE [LARGE SCALE GENOMIC DNA]</scope>
    <source>
        <strain evidence="10 11">A52C2</strain>
    </source>
</reference>
<sequence length="258" mass="27563">MRKLIIGNWKMNGLSSDLDEIGKIAEGIAEFSDRVEVMLCPPMTLLERAAARCRGSDLKFCGQNCHFDPRGSHTGEVSAEMLADAGASAVLVGHSERRIDSSEDHDMVRLKAEAARRANIIPIICIGESEHERESGYPVETVMYSLRVSVPDGSPSHVVVGYEPAWAIGTGRTPMEDDIATMHAHIRRGLIDRFGESGRLVRVLYGGSLNLKNADGILAIPDVDGGLVGGASLKAESFLAVIAAAANVASLQSARSVV</sequence>
<evidence type="ECO:0000256" key="8">
    <source>
        <dbReference type="HAMAP-Rule" id="MF_00147"/>
    </source>
</evidence>
<comment type="catalytic activity">
    <reaction evidence="1">
        <text>L-erythrulose 1-phosphate = D-erythrulose 4-phosphate</text>
        <dbReference type="Rhea" id="RHEA:49588"/>
        <dbReference type="ChEBI" id="CHEBI:58002"/>
        <dbReference type="ChEBI" id="CHEBI:90796"/>
        <dbReference type="EC" id="5.3.1.33"/>
    </reaction>
</comment>
<dbReference type="InterPro" id="IPR035990">
    <property type="entry name" value="TIM_sf"/>
</dbReference>
<dbReference type="STRING" id="1855383.SAMN05216548_11542"/>
<name>A0A1H9N8N4_9HYPH</name>
<keyword evidence="6 8" id="KW-0324">Glycolysis</keyword>
<comment type="subcellular location">
    <subcellularLocation>
        <location evidence="8 9">Cytoplasm</location>
    </subcellularLocation>
</comment>
<keyword evidence="11" id="KW-1185">Reference proteome</keyword>
<comment type="catalytic activity">
    <reaction evidence="8 9">
        <text>D-glyceraldehyde 3-phosphate = dihydroxyacetone phosphate</text>
        <dbReference type="Rhea" id="RHEA:18585"/>
        <dbReference type="ChEBI" id="CHEBI:57642"/>
        <dbReference type="ChEBI" id="CHEBI:59776"/>
        <dbReference type="EC" id="5.3.1.1"/>
    </reaction>
</comment>
<dbReference type="GO" id="GO:0006096">
    <property type="term" value="P:glycolytic process"/>
    <property type="evidence" value="ECO:0007669"/>
    <property type="project" value="UniProtKB-UniRule"/>
</dbReference>
<keyword evidence="5 8" id="KW-0963">Cytoplasm</keyword>
<dbReference type="GO" id="GO:0046166">
    <property type="term" value="P:glyceraldehyde-3-phosphate biosynthetic process"/>
    <property type="evidence" value="ECO:0007669"/>
    <property type="project" value="TreeGrafter"/>
</dbReference>
<dbReference type="CDD" id="cd00311">
    <property type="entry name" value="TIM"/>
    <property type="match status" value="1"/>
</dbReference>
<feature type="binding site" evidence="8">
    <location>
        <position position="169"/>
    </location>
    <ligand>
        <name>substrate</name>
    </ligand>
</feature>
<dbReference type="PROSITE" id="PS51440">
    <property type="entry name" value="TIM_2"/>
    <property type="match status" value="1"/>
</dbReference>
<dbReference type="HAMAP" id="MF_00147_B">
    <property type="entry name" value="TIM_B"/>
    <property type="match status" value="1"/>
</dbReference>
<dbReference type="NCBIfam" id="TIGR00419">
    <property type="entry name" value="tim"/>
    <property type="match status" value="1"/>
</dbReference>
<dbReference type="GO" id="GO:0004807">
    <property type="term" value="F:triose-phosphate isomerase activity"/>
    <property type="evidence" value="ECO:0007669"/>
    <property type="project" value="UniProtKB-UniRule"/>
</dbReference>
<dbReference type="Gene3D" id="3.20.20.70">
    <property type="entry name" value="Aldolase class I"/>
    <property type="match status" value="1"/>
</dbReference>
<evidence type="ECO:0000256" key="9">
    <source>
        <dbReference type="RuleBase" id="RU363013"/>
    </source>
</evidence>
<keyword evidence="4 8" id="KW-0312">Gluconeogenesis</keyword>
<evidence type="ECO:0000256" key="4">
    <source>
        <dbReference type="ARBA" id="ARBA00022432"/>
    </source>
</evidence>
<dbReference type="UniPathway" id="UPA00109">
    <property type="reaction ID" value="UER00189"/>
</dbReference>
<feature type="binding site" evidence="8">
    <location>
        <begin position="8"/>
        <end position="10"/>
    </location>
    <ligand>
        <name>substrate</name>
    </ligand>
</feature>
<comment type="function">
    <text evidence="8">Involved in the gluconeogenesis. Catalyzes stereospecifically the conversion of dihydroxyacetone phosphate (DHAP) to D-glyceraldehyde-3-phosphate (G3P).</text>
</comment>
<protein>
    <recommendedName>
        <fullName evidence="8 9">Triosephosphate isomerase</fullName>
        <shortName evidence="8">TIM</shortName>
        <shortName evidence="8">TPI</shortName>
        <ecNumber evidence="8 9">5.3.1.1</ecNumber>
    </recommendedName>
    <alternativeName>
        <fullName evidence="8">Triose-phosphate isomerase</fullName>
    </alternativeName>
</protein>
<dbReference type="SUPFAM" id="SSF51351">
    <property type="entry name" value="Triosephosphate isomerase (TIM)"/>
    <property type="match status" value="1"/>
</dbReference>
<comment type="pathway">
    <text evidence="8 9">Carbohydrate degradation; glycolysis; D-glyceraldehyde 3-phosphate from glycerone phosphate: step 1/1.</text>
</comment>
<feature type="binding site" evidence="8">
    <location>
        <begin position="229"/>
        <end position="230"/>
    </location>
    <ligand>
        <name>substrate</name>
    </ligand>
</feature>